<feature type="region of interest" description="Disordered" evidence="1">
    <location>
        <begin position="155"/>
        <end position="183"/>
    </location>
</feature>
<proteinExistence type="predicted"/>
<evidence type="ECO:0000256" key="1">
    <source>
        <dbReference type="SAM" id="MobiDB-lite"/>
    </source>
</evidence>
<dbReference type="Proteomes" id="UP000694866">
    <property type="component" value="Unplaced"/>
</dbReference>
<dbReference type="AlphaFoldDB" id="A0A9R1U9T7"/>
<protein>
    <submittedName>
        <fullName evidence="3">Uncharacterized protein</fullName>
    </submittedName>
</protein>
<accession>A0A9R1U9T7</accession>
<feature type="region of interest" description="Disordered" evidence="1">
    <location>
        <begin position="5"/>
        <end position="58"/>
    </location>
</feature>
<feature type="region of interest" description="Disordered" evidence="1">
    <location>
        <begin position="79"/>
        <end position="98"/>
    </location>
</feature>
<evidence type="ECO:0000313" key="2">
    <source>
        <dbReference type="Proteomes" id="UP000694866"/>
    </source>
</evidence>
<organism evidence="2 3">
    <name type="scientific">Fopius arisanus</name>
    <dbReference type="NCBI Taxonomy" id="64838"/>
    <lineage>
        <taxon>Eukaryota</taxon>
        <taxon>Metazoa</taxon>
        <taxon>Ecdysozoa</taxon>
        <taxon>Arthropoda</taxon>
        <taxon>Hexapoda</taxon>
        <taxon>Insecta</taxon>
        <taxon>Pterygota</taxon>
        <taxon>Neoptera</taxon>
        <taxon>Endopterygota</taxon>
        <taxon>Hymenoptera</taxon>
        <taxon>Apocrita</taxon>
        <taxon>Ichneumonoidea</taxon>
        <taxon>Braconidae</taxon>
        <taxon>Opiinae</taxon>
        <taxon>Fopius</taxon>
    </lineage>
</organism>
<evidence type="ECO:0000313" key="3">
    <source>
        <dbReference type="RefSeq" id="XP_011312747.1"/>
    </source>
</evidence>
<gene>
    <name evidence="3" type="primary">LOC105272348</name>
</gene>
<dbReference type="RefSeq" id="XP_011312747.1">
    <property type="nucleotide sequence ID" value="XM_011314445.1"/>
</dbReference>
<name>A0A9R1U9T7_9HYME</name>
<reference evidence="3" key="1">
    <citation type="submission" date="2025-08" db="UniProtKB">
        <authorList>
            <consortium name="RefSeq"/>
        </authorList>
    </citation>
    <scope>IDENTIFICATION</scope>
    <source>
        <strain evidence="3">USDA-PBARC FA_bdor</strain>
        <tissue evidence="3">Whole organism</tissue>
    </source>
</reference>
<dbReference type="GeneID" id="105272348"/>
<sequence>MIVVYDRNLMPDAPQPRPRGRLPAAQAAGRDLRPQQPRGRRRRAAEALGAPAVPAVGGMAEPLADGMAAVAADVTPVVTAQHQQDNTDIGPQQRRGRRRRAAEALVALAAPAAEEIAVPQEIPLRRPRGRPRGRRQVTDEPMAVGITEMADLAREQRPRTRRQIQRDSVRRAEGARMNDGAAPPIIPLPDPVLAEYLNIPVPEQPNAEVPIIGVTEEVDAEDALIHVPEPVEEEECHVIQEPTNAPALVEIDRNQVVI</sequence>
<feature type="compositionally biased region" description="Low complexity" evidence="1">
    <location>
        <begin position="46"/>
        <end position="58"/>
    </location>
</feature>
<keyword evidence="2" id="KW-1185">Reference proteome</keyword>
<dbReference type="KEGG" id="fas:105272348"/>
<feature type="compositionally biased region" description="Basic and acidic residues" evidence="1">
    <location>
        <begin position="155"/>
        <end position="176"/>
    </location>
</feature>